<dbReference type="EMBL" id="BTSY01000002">
    <property type="protein sequence ID" value="GMT14968.1"/>
    <property type="molecule type" value="Genomic_DNA"/>
</dbReference>
<feature type="non-terminal residue" evidence="1">
    <location>
        <position position="1"/>
    </location>
</feature>
<proteinExistence type="predicted"/>
<keyword evidence="2" id="KW-1185">Reference proteome</keyword>
<evidence type="ECO:0000313" key="1">
    <source>
        <dbReference type="EMBL" id="GMT14968.1"/>
    </source>
</evidence>
<gene>
    <name evidence="1" type="ORF">PFISCL1PPCAC_6265</name>
</gene>
<name>A0AAV5V9S9_9BILA</name>
<evidence type="ECO:0000313" key="2">
    <source>
        <dbReference type="Proteomes" id="UP001432322"/>
    </source>
</evidence>
<protein>
    <submittedName>
        <fullName evidence="1">Uncharacterized protein</fullName>
    </submittedName>
</protein>
<accession>A0AAV5V9S9</accession>
<dbReference type="Proteomes" id="UP001432322">
    <property type="component" value="Unassembled WGS sequence"/>
</dbReference>
<comment type="caution">
    <text evidence="1">The sequence shown here is derived from an EMBL/GenBank/DDBJ whole genome shotgun (WGS) entry which is preliminary data.</text>
</comment>
<dbReference type="AlphaFoldDB" id="A0AAV5V9S9"/>
<sequence length="102" mass="10565">PIFVLLVVFAVIEGKPSPPLISASTSAWPPGAYCIMQAGSACPSSFNPTELKLSVPQAILPGMTDSAGNTLIQLGRAGNSGLYASSYDSIYTLDLVLCCKIS</sequence>
<organism evidence="1 2">
    <name type="scientific">Pristionchus fissidentatus</name>
    <dbReference type="NCBI Taxonomy" id="1538716"/>
    <lineage>
        <taxon>Eukaryota</taxon>
        <taxon>Metazoa</taxon>
        <taxon>Ecdysozoa</taxon>
        <taxon>Nematoda</taxon>
        <taxon>Chromadorea</taxon>
        <taxon>Rhabditida</taxon>
        <taxon>Rhabditina</taxon>
        <taxon>Diplogasteromorpha</taxon>
        <taxon>Diplogasteroidea</taxon>
        <taxon>Neodiplogasteridae</taxon>
        <taxon>Pristionchus</taxon>
    </lineage>
</organism>
<reference evidence="1" key="1">
    <citation type="submission" date="2023-10" db="EMBL/GenBank/DDBJ databases">
        <title>Genome assembly of Pristionchus species.</title>
        <authorList>
            <person name="Yoshida K."/>
            <person name="Sommer R.J."/>
        </authorList>
    </citation>
    <scope>NUCLEOTIDE SEQUENCE</scope>
    <source>
        <strain evidence="1">RS5133</strain>
    </source>
</reference>